<dbReference type="Gene3D" id="3.40.50.300">
    <property type="entry name" value="P-loop containing nucleotide triphosphate hydrolases"/>
    <property type="match status" value="1"/>
</dbReference>
<reference evidence="5 6" key="1">
    <citation type="journal article" date="2009" name="J. Bacteriol.">
        <title>Draft genome sequence of the extremely acidophilic bacterium Acidithiobacillus caldus ATCC 51756 reveals metabolic versatility in the genus Acidithiobacillus.</title>
        <authorList>
            <person name="Valdes J."/>
            <person name="Quatrini R."/>
            <person name="Hallberg K."/>
            <person name="Dopson M."/>
            <person name="Valenzuela P.D."/>
            <person name="Holmes D.S."/>
        </authorList>
    </citation>
    <scope>NUCLEOTIDE SEQUENCE [LARGE SCALE GENOMIC DNA]</scope>
    <source>
        <strain evidence="6">ATCC 51756 / DSM 8584 / KU</strain>
    </source>
</reference>
<accession>A0A059ZYI9</accession>
<evidence type="ECO:0000256" key="3">
    <source>
        <dbReference type="ARBA" id="ARBA00022840"/>
    </source>
</evidence>
<keyword evidence="3 5" id="KW-0067">ATP-binding</keyword>
<keyword evidence="1" id="KW-0813">Transport</keyword>
<evidence type="ECO:0000259" key="4">
    <source>
        <dbReference type="PROSITE" id="PS50893"/>
    </source>
</evidence>
<dbReference type="eggNOG" id="COG1127">
    <property type="taxonomic scope" value="Bacteria"/>
</dbReference>
<keyword evidence="2" id="KW-0547">Nucleotide-binding</keyword>
<evidence type="ECO:0000256" key="2">
    <source>
        <dbReference type="ARBA" id="ARBA00022741"/>
    </source>
</evidence>
<dbReference type="KEGG" id="acz:Acaty_c2685"/>
<dbReference type="PROSITE" id="PS50893">
    <property type="entry name" value="ABC_TRANSPORTER_2"/>
    <property type="match status" value="1"/>
</dbReference>
<dbReference type="GO" id="GO:0016887">
    <property type="term" value="F:ATP hydrolysis activity"/>
    <property type="evidence" value="ECO:0007669"/>
    <property type="project" value="InterPro"/>
</dbReference>
<gene>
    <name evidence="5" type="ORF">Acaty_c2685</name>
</gene>
<evidence type="ECO:0000256" key="1">
    <source>
        <dbReference type="ARBA" id="ARBA00022448"/>
    </source>
</evidence>
<evidence type="ECO:0000313" key="6">
    <source>
        <dbReference type="Proteomes" id="UP000005522"/>
    </source>
</evidence>
<protein>
    <submittedName>
        <fullName evidence="5">Putative ABC transporter, ATP-binding protein YrbF</fullName>
    </submittedName>
</protein>
<dbReference type="SUPFAM" id="SSF52540">
    <property type="entry name" value="P-loop containing nucleoside triphosphate hydrolases"/>
    <property type="match status" value="1"/>
</dbReference>
<dbReference type="HOGENOM" id="CLU_000604_1_22_6"/>
<proteinExistence type="predicted"/>
<dbReference type="CDD" id="cd03261">
    <property type="entry name" value="ABC_Org_Solvent_Resistant"/>
    <property type="match status" value="1"/>
</dbReference>
<dbReference type="AlphaFoldDB" id="A0A059ZYI9"/>
<name>A0A059ZYI9_ACICK</name>
<feature type="domain" description="ABC transporter" evidence="4">
    <location>
        <begin position="10"/>
        <end position="246"/>
    </location>
</feature>
<dbReference type="SMART" id="SM00382">
    <property type="entry name" value="AAA"/>
    <property type="match status" value="1"/>
</dbReference>
<dbReference type="InterPro" id="IPR027417">
    <property type="entry name" value="P-loop_NTPase"/>
</dbReference>
<evidence type="ECO:0000313" key="5">
    <source>
        <dbReference type="EMBL" id="AIA56523.1"/>
    </source>
</evidence>
<dbReference type="PANTHER" id="PTHR43023">
    <property type="entry name" value="PROTEIN TRIGALACTOSYLDIACYLGLYCEROL 3, CHLOROPLASTIC"/>
    <property type="match status" value="1"/>
</dbReference>
<dbReference type="EMBL" id="CP005986">
    <property type="protein sequence ID" value="AIA56523.1"/>
    <property type="molecule type" value="Genomic_DNA"/>
</dbReference>
<dbReference type="InterPro" id="IPR003593">
    <property type="entry name" value="AAA+_ATPase"/>
</dbReference>
<dbReference type="InterPro" id="IPR003439">
    <property type="entry name" value="ABC_transporter-like_ATP-bd"/>
</dbReference>
<organism evidence="5 6">
    <name type="scientific">Acidithiobacillus caldus (strain ATCC 51756 / DSM 8584 / KU)</name>
    <dbReference type="NCBI Taxonomy" id="637389"/>
    <lineage>
        <taxon>Bacteria</taxon>
        <taxon>Pseudomonadati</taxon>
        <taxon>Pseudomonadota</taxon>
        <taxon>Acidithiobacillia</taxon>
        <taxon>Acidithiobacillales</taxon>
        <taxon>Acidithiobacillaceae</taxon>
        <taxon>Acidithiobacillus</taxon>
    </lineage>
</organism>
<dbReference type="GO" id="GO:0005524">
    <property type="term" value="F:ATP binding"/>
    <property type="evidence" value="ECO:0007669"/>
    <property type="project" value="UniProtKB-KW"/>
</dbReference>
<dbReference type="PANTHER" id="PTHR43023:SF6">
    <property type="entry name" value="INTERMEMBRANE PHOSPHOLIPID TRANSPORT SYSTEM ATP-BINDING PROTEIN MLAF"/>
    <property type="match status" value="1"/>
</dbReference>
<sequence length="277" mass="29555">MWSVAAGDLIEIEQLRFSRGSHRVLDGIDLRVPRGAVAAILGASGGGKTTLLNLIAGTLRPDAGRVRVQGQEPSKLDRAGLFALRRSMGMLFQHSALFTDLSVFENVAFPLRRHFRLPESLLRKLVLMKLEAVGLRGAAELGPGELSGGMGRRVALARAVVMDPILILYDEPFTGLDPISVGIIATLIRRLNDALGATSIVVSHDIDETFAIADLGFILGGGKIIAHGTPAELRASDSPLAQQFLSGRPDGPVPFHYPSNQSFLEVMGLGKLGGVRP</sequence>
<dbReference type="Proteomes" id="UP000005522">
    <property type="component" value="Chromosome"/>
</dbReference>
<dbReference type="Pfam" id="PF00005">
    <property type="entry name" value="ABC_tran"/>
    <property type="match status" value="1"/>
</dbReference>